<reference evidence="2" key="2">
    <citation type="journal article" name="Front. Microbiol.">
        <title>Degradative Capacity of Two Strains of Rhodonia placenta: From Phenotype to Genotype.</title>
        <authorList>
            <person name="Kolle M."/>
            <person name="Horta M.A.C."/>
            <person name="Nowrousian M."/>
            <person name="Ohm R.A."/>
            <person name="Benz J.P."/>
            <person name="Pilgard A."/>
        </authorList>
    </citation>
    <scope>NUCLEOTIDE SEQUENCE</scope>
    <source>
        <strain evidence="2">FPRL280</strain>
    </source>
</reference>
<dbReference type="AlphaFoldDB" id="A0A8H7TZL4"/>
<proteinExistence type="predicted"/>
<gene>
    <name evidence="2" type="ORF">IEO21_07519</name>
</gene>
<accession>A0A8H7TZL4</accession>
<name>A0A8H7TZL4_9APHY</name>
<comment type="caution">
    <text evidence="2">The sequence shown here is derived from an EMBL/GenBank/DDBJ whole genome shotgun (WGS) entry which is preliminary data.</text>
</comment>
<organism evidence="2 3">
    <name type="scientific">Rhodonia placenta</name>
    <dbReference type="NCBI Taxonomy" id="104341"/>
    <lineage>
        <taxon>Eukaryota</taxon>
        <taxon>Fungi</taxon>
        <taxon>Dikarya</taxon>
        <taxon>Basidiomycota</taxon>
        <taxon>Agaricomycotina</taxon>
        <taxon>Agaricomycetes</taxon>
        <taxon>Polyporales</taxon>
        <taxon>Adustoporiaceae</taxon>
        <taxon>Rhodonia</taxon>
    </lineage>
</organism>
<dbReference type="Proteomes" id="UP000639403">
    <property type="component" value="Unassembled WGS sequence"/>
</dbReference>
<evidence type="ECO:0000313" key="3">
    <source>
        <dbReference type="Proteomes" id="UP000639403"/>
    </source>
</evidence>
<reference evidence="2" key="1">
    <citation type="submission" date="2020-11" db="EMBL/GenBank/DDBJ databases">
        <authorList>
            <person name="Koelle M."/>
            <person name="Horta M.A.C."/>
            <person name="Nowrousian M."/>
            <person name="Ohm R.A."/>
            <person name="Benz P."/>
            <person name="Pilgard A."/>
        </authorList>
    </citation>
    <scope>NUCLEOTIDE SEQUENCE</scope>
    <source>
        <strain evidence="2">FPRL280</strain>
    </source>
</reference>
<evidence type="ECO:0000313" key="2">
    <source>
        <dbReference type="EMBL" id="KAF9809182.1"/>
    </source>
</evidence>
<evidence type="ECO:0000256" key="1">
    <source>
        <dbReference type="SAM" id="MobiDB-lite"/>
    </source>
</evidence>
<sequence length="311" mass="32538">MAGQGGTRDVRLGDGALGERPAGAGTGFEQHGYPTTGVTKEPVLDFEDIGSCGMLGGEGRQGNESVMGGEGESHASSTMGLRQIVLPSQIVSQLETDDKETVTGTAAEVPPPPVINTAHGCTVSDEASRGGILKTKVVSRAAYVVEKIYAMKTTTTALVPGQDRSGRAEIEVRGIATDKRITEEPGHTEEAATRAEPVLQENVIVLNESEALLGILIVLESVVIQRFSDPPTTLDAVAFTTCNVALLCLVPADRRMCLMMATAGLTFQAWKLGVLPLAAIIATGIRKVGGAMKPNFGAPTRSRGQCHHPPA</sequence>
<dbReference type="EMBL" id="JADOXO010000215">
    <property type="protein sequence ID" value="KAF9809182.1"/>
    <property type="molecule type" value="Genomic_DNA"/>
</dbReference>
<feature type="region of interest" description="Disordered" evidence="1">
    <location>
        <begin position="1"/>
        <end position="39"/>
    </location>
</feature>
<protein>
    <submittedName>
        <fullName evidence="2">Uncharacterized protein</fullName>
    </submittedName>
</protein>